<sequence>MTAFNLPTLGRKLSDPPSDGITNITFSSHTNHLLVSSWDSTVRLYDPSENVLKVKFTHGGSVLDCCFDEDSSGFFSASLDNTVRKFDFTSGKEDVLGKHEAPVRCVEHSNASGQLISGSWDKTVKCWDPRAASGKEHTLVGTHLQPERVYSVSLVGNRLVVATAGRHVNVYDLRNMSKPEQQRESPLKYQTRSVRCYPNGTGFAVSSVEGRVAMEFFDITEAGQAKSYGTFASGGCDGYVNVWDGNNKKRLYQYSKYPTSIAALAFSRDGCMLAVASSYTYEEGKKQYDPT</sequence>
<dbReference type="SUPFAM" id="SSF50978">
    <property type="entry name" value="WD40 repeat-like"/>
    <property type="match status" value="1"/>
</dbReference>
<keyword evidence="2" id="KW-0677">Repeat</keyword>
<dbReference type="PROSITE" id="PS50082">
    <property type="entry name" value="WD_REPEATS_2"/>
    <property type="match status" value="1"/>
</dbReference>
<proteinExistence type="predicted"/>
<dbReference type="PROSITE" id="PS50294">
    <property type="entry name" value="WD_REPEATS_REGION"/>
    <property type="match status" value="1"/>
</dbReference>
<dbReference type="InterPro" id="IPR001680">
    <property type="entry name" value="WD40_rpt"/>
</dbReference>
<feature type="repeat" description="WD" evidence="3">
    <location>
        <begin position="96"/>
        <end position="128"/>
    </location>
</feature>
<evidence type="ECO:0000256" key="2">
    <source>
        <dbReference type="ARBA" id="ARBA00022737"/>
    </source>
</evidence>
<dbReference type="InterPro" id="IPR015943">
    <property type="entry name" value="WD40/YVTN_repeat-like_dom_sf"/>
</dbReference>
<gene>
    <name evidence="4" type="ORF">IFM89_016700</name>
</gene>
<evidence type="ECO:0000256" key="3">
    <source>
        <dbReference type="PROSITE-ProRule" id="PRU00221"/>
    </source>
</evidence>
<evidence type="ECO:0008006" key="6">
    <source>
        <dbReference type="Google" id="ProtNLM"/>
    </source>
</evidence>
<dbReference type="Pfam" id="PF00400">
    <property type="entry name" value="WD40"/>
    <property type="match status" value="3"/>
</dbReference>
<dbReference type="AlphaFoldDB" id="A0A835MEV2"/>
<evidence type="ECO:0000313" key="5">
    <source>
        <dbReference type="Proteomes" id="UP000631114"/>
    </source>
</evidence>
<evidence type="ECO:0000256" key="1">
    <source>
        <dbReference type="ARBA" id="ARBA00022574"/>
    </source>
</evidence>
<dbReference type="EMBL" id="JADFTS010000002">
    <property type="protein sequence ID" value="KAF9621206.1"/>
    <property type="molecule type" value="Genomic_DNA"/>
</dbReference>
<evidence type="ECO:0000313" key="4">
    <source>
        <dbReference type="EMBL" id="KAF9621206.1"/>
    </source>
</evidence>
<keyword evidence="1 3" id="KW-0853">WD repeat</keyword>
<protein>
    <recommendedName>
        <fullName evidence="6">Mitotic checkpoint protein BUB3.1</fullName>
    </recommendedName>
</protein>
<reference evidence="4 5" key="1">
    <citation type="submission" date="2020-10" db="EMBL/GenBank/DDBJ databases">
        <title>The Coptis chinensis genome and diversification of protoberbering-type alkaloids.</title>
        <authorList>
            <person name="Wang B."/>
            <person name="Shu S."/>
            <person name="Song C."/>
            <person name="Liu Y."/>
        </authorList>
    </citation>
    <scope>NUCLEOTIDE SEQUENCE [LARGE SCALE GENOMIC DNA]</scope>
    <source>
        <strain evidence="4">HL-2020</strain>
        <tissue evidence="4">Leaf</tissue>
    </source>
</reference>
<accession>A0A835MEV2</accession>
<keyword evidence="5" id="KW-1185">Reference proteome</keyword>
<dbReference type="InterPro" id="IPR020472">
    <property type="entry name" value="WD40_PAC1"/>
</dbReference>
<dbReference type="OrthoDB" id="10262475at2759"/>
<organism evidence="4 5">
    <name type="scientific">Coptis chinensis</name>
    <dbReference type="NCBI Taxonomy" id="261450"/>
    <lineage>
        <taxon>Eukaryota</taxon>
        <taxon>Viridiplantae</taxon>
        <taxon>Streptophyta</taxon>
        <taxon>Embryophyta</taxon>
        <taxon>Tracheophyta</taxon>
        <taxon>Spermatophyta</taxon>
        <taxon>Magnoliopsida</taxon>
        <taxon>Ranunculales</taxon>
        <taxon>Ranunculaceae</taxon>
        <taxon>Coptidoideae</taxon>
        <taxon>Coptis</taxon>
    </lineage>
</organism>
<dbReference type="InterPro" id="IPR036322">
    <property type="entry name" value="WD40_repeat_dom_sf"/>
</dbReference>
<dbReference type="SMART" id="SM00320">
    <property type="entry name" value="WD40"/>
    <property type="match status" value="5"/>
</dbReference>
<name>A0A835MEV2_9MAGN</name>
<dbReference type="PANTHER" id="PTHR10971">
    <property type="entry name" value="MRNA EXPORT FACTOR AND BUB3"/>
    <property type="match status" value="1"/>
</dbReference>
<dbReference type="Proteomes" id="UP000631114">
    <property type="component" value="Unassembled WGS sequence"/>
</dbReference>
<dbReference type="Gene3D" id="2.130.10.10">
    <property type="entry name" value="YVTN repeat-like/Quinoprotein amine dehydrogenase"/>
    <property type="match status" value="1"/>
</dbReference>
<comment type="caution">
    <text evidence="4">The sequence shown here is derived from an EMBL/GenBank/DDBJ whole genome shotgun (WGS) entry which is preliminary data.</text>
</comment>
<dbReference type="PRINTS" id="PR00320">
    <property type="entry name" value="GPROTEINBRPT"/>
</dbReference>